<keyword evidence="4" id="KW-0342">GTP-binding</keyword>
<evidence type="ECO:0000256" key="4">
    <source>
        <dbReference type="ARBA" id="ARBA00023134"/>
    </source>
</evidence>
<sequence>MTPEERRKQQKEEEALHASSLRVPRRPPWNAGMSVEELDSNERQAFLNWRRTLAR</sequence>
<evidence type="ECO:0000256" key="5">
    <source>
        <dbReference type="SAM" id="MobiDB-lite"/>
    </source>
</evidence>
<dbReference type="PANTHER" id="PTHR45709:SF2">
    <property type="entry name" value="LARGE SUBUNIT GTPASE 1 HOMOLOG"/>
    <property type="match status" value="1"/>
</dbReference>
<accession>A0A2P2KFM5</accession>
<evidence type="ECO:0000256" key="2">
    <source>
        <dbReference type="ARBA" id="ARBA00022741"/>
    </source>
</evidence>
<protein>
    <submittedName>
        <fullName evidence="6">Uncharacterized protein MANES_04G062500</fullName>
    </submittedName>
</protein>
<evidence type="ECO:0000256" key="3">
    <source>
        <dbReference type="ARBA" id="ARBA00022801"/>
    </source>
</evidence>
<keyword evidence="2" id="KW-0547">Nucleotide-binding</keyword>
<proteinExistence type="predicted"/>
<dbReference type="InterPro" id="IPR043358">
    <property type="entry name" value="GNL1-like"/>
</dbReference>
<evidence type="ECO:0000256" key="1">
    <source>
        <dbReference type="ARBA" id="ARBA00022490"/>
    </source>
</evidence>
<dbReference type="GO" id="GO:0005829">
    <property type="term" value="C:cytosol"/>
    <property type="evidence" value="ECO:0007669"/>
    <property type="project" value="TreeGrafter"/>
</dbReference>
<dbReference type="GO" id="GO:0005525">
    <property type="term" value="F:GTP binding"/>
    <property type="evidence" value="ECO:0007669"/>
    <property type="project" value="UniProtKB-KW"/>
</dbReference>
<name>A0A2P2KFM5_RHIMU</name>
<reference evidence="6" key="1">
    <citation type="submission" date="2018-02" db="EMBL/GenBank/DDBJ databases">
        <title>Rhizophora mucronata_Transcriptome.</title>
        <authorList>
            <person name="Meera S.P."/>
            <person name="Sreeshan A."/>
            <person name="Augustine A."/>
        </authorList>
    </citation>
    <scope>NUCLEOTIDE SEQUENCE</scope>
    <source>
        <tissue evidence="6">Leaf</tissue>
    </source>
</reference>
<dbReference type="EMBL" id="GGEC01024054">
    <property type="protein sequence ID" value="MBX04538.1"/>
    <property type="molecule type" value="Transcribed_RNA"/>
</dbReference>
<keyword evidence="3" id="KW-0378">Hydrolase</keyword>
<dbReference type="PANTHER" id="PTHR45709">
    <property type="entry name" value="LARGE SUBUNIT GTPASE 1 HOMOLOG-RELATED"/>
    <property type="match status" value="1"/>
</dbReference>
<feature type="compositionally biased region" description="Basic and acidic residues" evidence="5">
    <location>
        <begin position="1"/>
        <end position="16"/>
    </location>
</feature>
<organism evidence="6">
    <name type="scientific">Rhizophora mucronata</name>
    <name type="common">Asiatic mangrove</name>
    <dbReference type="NCBI Taxonomy" id="61149"/>
    <lineage>
        <taxon>Eukaryota</taxon>
        <taxon>Viridiplantae</taxon>
        <taxon>Streptophyta</taxon>
        <taxon>Embryophyta</taxon>
        <taxon>Tracheophyta</taxon>
        <taxon>Spermatophyta</taxon>
        <taxon>Magnoliopsida</taxon>
        <taxon>eudicotyledons</taxon>
        <taxon>Gunneridae</taxon>
        <taxon>Pentapetalae</taxon>
        <taxon>rosids</taxon>
        <taxon>fabids</taxon>
        <taxon>Malpighiales</taxon>
        <taxon>Rhizophoraceae</taxon>
        <taxon>Rhizophora</taxon>
    </lineage>
</organism>
<dbReference type="AlphaFoldDB" id="A0A2P2KFM5"/>
<evidence type="ECO:0000313" key="6">
    <source>
        <dbReference type="EMBL" id="MBX04538.1"/>
    </source>
</evidence>
<dbReference type="GO" id="GO:0003924">
    <property type="term" value="F:GTPase activity"/>
    <property type="evidence" value="ECO:0007669"/>
    <property type="project" value="InterPro"/>
</dbReference>
<feature type="region of interest" description="Disordered" evidence="5">
    <location>
        <begin position="1"/>
        <end position="29"/>
    </location>
</feature>
<keyword evidence="1" id="KW-0963">Cytoplasm</keyword>